<evidence type="ECO:0000256" key="1">
    <source>
        <dbReference type="ARBA" id="ARBA00006607"/>
    </source>
</evidence>
<dbReference type="NCBIfam" id="NF009488">
    <property type="entry name" value="PRK12850.1"/>
    <property type="match status" value="1"/>
</dbReference>
<dbReference type="Gene3D" id="3.50.7.10">
    <property type="entry name" value="GroEL"/>
    <property type="match status" value="1"/>
</dbReference>
<dbReference type="CDD" id="cd03344">
    <property type="entry name" value="GroEL"/>
    <property type="match status" value="1"/>
</dbReference>
<dbReference type="SUPFAM" id="SSF52029">
    <property type="entry name" value="GroEL apical domain-like"/>
    <property type="match status" value="1"/>
</dbReference>
<evidence type="ECO:0000256" key="2">
    <source>
        <dbReference type="ARBA" id="ARBA00023186"/>
    </source>
</evidence>
<dbReference type="Gene3D" id="3.30.260.10">
    <property type="entry name" value="TCP-1-like chaperonin intermediate domain"/>
    <property type="match status" value="1"/>
</dbReference>
<dbReference type="NCBIfam" id="NF009489">
    <property type="entry name" value="PRK12851.1"/>
    <property type="match status" value="1"/>
</dbReference>
<organism evidence="5 6">
    <name type="scientific">Candidatus Nanosynbacter featherlites</name>
    <dbReference type="NCBI Taxonomy" id="2572088"/>
    <lineage>
        <taxon>Bacteria</taxon>
        <taxon>Candidatus Saccharimonadota</taxon>
        <taxon>Candidatus Saccharimonadia</taxon>
        <taxon>Candidatus Nanosynbacterales</taxon>
        <taxon>Candidatus Nanosynbacteraceae</taxon>
        <taxon>Candidatus Nanosynbacter</taxon>
    </lineage>
</organism>
<sequence length="547" mass="57040">MAKKVFYDDDARARVLGGAEALYNAVKVTYGPKGRNVVIAKGFGGPTVTHDGVTVAEGIELPENDDETLGYKVGADLIKQAAKNLNKQAGDGTTTVTVLTYSILKEANRLIAAGHNPMELRKGIEQAGAEIVKELNKLAEPIEGKSERVAEVATISAGDAEIGKLIAGVIEKVGKDGVVTVEAGQGLELEAEVVEGFSLDKGWVSPFFVTDTGRQEAVYEKPAILITDKKISSVQEFLPMLEKLAQSGKKDVVLIADEVEGEALSILVLNKLKGIFNTVAVKAPSFGDRRKEILRDIAVLTGATVISEDHGLTFENAGLEVLGSARKVIVGKDETTIVEGAGKPSAVKEQIAQIKALSDNASSEYEKEQFDKRAAALSGKVAVIKVGGATETEIDEKKFRVDDAVAATKAALAEGIVAGGGVTLVNLAGGLKVTGADSIAAGRQILKDALKQPFLQIMRNAGLNADALLAQVEVGKAGFGVNVMKPANELVDVKKAGVIDPARVTKEAVQNAVSIASTAATMGALVVDVPEPEAPAAPGSMPGMGMM</sequence>
<dbReference type="GO" id="GO:0042026">
    <property type="term" value="P:protein refolding"/>
    <property type="evidence" value="ECO:0007669"/>
    <property type="project" value="InterPro"/>
</dbReference>
<reference evidence="5 6" key="1">
    <citation type="submission" date="2019-04" db="EMBL/GenBank/DDBJ databases">
        <title>Saccharibacteria TM7 genomes.</title>
        <authorList>
            <person name="Bor B."/>
            <person name="He X."/>
            <person name="Chen T."/>
            <person name="Dewhirst F.E."/>
        </authorList>
    </citation>
    <scope>NUCLEOTIDE SEQUENCE [LARGE SCALE GENOMIC DNA]</scope>
    <source>
        <strain evidence="5 6">BB001</strain>
    </source>
</reference>
<dbReference type="NCBIfam" id="TIGR02348">
    <property type="entry name" value="GroEL"/>
    <property type="match status" value="1"/>
</dbReference>
<dbReference type="InterPro" id="IPR002423">
    <property type="entry name" value="Cpn60/GroEL/TCP-1"/>
</dbReference>
<dbReference type="RefSeq" id="WP_138078326.1">
    <property type="nucleotide sequence ID" value="NZ_CP040004.1"/>
</dbReference>
<dbReference type="KEGG" id="nft:FBF37_00170"/>
<dbReference type="InterPro" id="IPR027410">
    <property type="entry name" value="TCP-1-like_intermed_sf"/>
</dbReference>
<comment type="function">
    <text evidence="4">Together with its co-chaperonin GroES, plays an essential role in assisting protein folding. The GroEL-GroES system forms a nano-cage that allows encapsulation of the non-native substrate proteins and provides a physical environment optimized to promote and accelerate protein folding.</text>
</comment>
<dbReference type="FunFam" id="3.50.7.10:FF:000001">
    <property type="entry name" value="60 kDa chaperonin"/>
    <property type="match status" value="1"/>
</dbReference>
<keyword evidence="2" id="KW-0143">Chaperone</keyword>
<dbReference type="Gene3D" id="1.10.560.10">
    <property type="entry name" value="GroEL-like equatorial domain"/>
    <property type="match status" value="1"/>
</dbReference>
<evidence type="ECO:0000313" key="5">
    <source>
        <dbReference type="EMBL" id="QCT41901.1"/>
    </source>
</evidence>
<dbReference type="OrthoDB" id="9766614at2"/>
<protein>
    <recommendedName>
        <fullName evidence="4">60 kDa chaperonin</fullName>
    </recommendedName>
</protein>
<keyword evidence="6" id="KW-1185">Reference proteome</keyword>
<dbReference type="AlphaFoldDB" id="A0A4P9A2B3"/>
<evidence type="ECO:0000256" key="3">
    <source>
        <dbReference type="RuleBase" id="RU000418"/>
    </source>
</evidence>
<dbReference type="GO" id="GO:0005524">
    <property type="term" value="F:ATP binding"/>
    <property type="evidence" value="ECO:0007669"/>
    <property type="project" value="InterPro"/>
</dbReference>
<dbReference type="InterPro" id="IPR001844">
    <property type="entry name" value="Cpn60/GroEL"/>
</dbReference>
<gene>
    <name evidence="5" type="primary">groL</name>
    <name evidence="5" type="ORF">FBF37_00170</name>
</gene>
<dbReference type="InterPro" id="IPR027413">
    <property type="entry name" value="GROEL-like_equatorial_sf"/>
</dbReference>
<proteinExistence type="inferred from homology"/>
<dbReference type="NCBIfam" id="NF000592">
    <property type="entry name" value="PRK00013.1"/>
    <property type="match status" value="1"/>
</dbReference>
<dbReference type="NCBIfam" id="NF009487">
    <property type="entry name" value="PRK12849.1"/>
    <property type="match status" value="1"/>
</dbReference>
<dbReference type="PRINTS" id="PR00298">
    <property type="entry name" value="CHAPERONIN60"/>
</dbReference>
<accession>A0A4P9A2B3</accession>
<evidence type="ECO:0000313" key="6">
    <source>
        <dbReference type="Proteomes" id="UP000310639"/>
    </source>
</evidence>
<dbReference type="InterPro" id="IPR027409">
    <property type="entry name" value="GroEL-like_apical_dom_sf"/>
</dbReference>
<dbReference type="EMBL" id="CP040004">
    <property type="protein sequence ID" value="QCT41901.1"/>
    <property type="molecule type" value="Genomic_DNA"/>
</dbReference>
<name>A0A4P9A2B3_9BACT</name>
<dbReference type="PANTHER" id="PTHR45633">
    <property type="entry name" value="60 KDA HEAT SHOCK PROTEIN, MITOCHONDRIAL"/>
    <property type="match status" value="1"/>
</dbReference>
<comment type="subunit">
    <text evidence="4">Forms a cylinder of 14 subunits composed of two heptameric rings stacked back-to-back. Interacts with the co-chaperonin GroES.</text>
</comment>
<dbReference type="SUPFAM" id="SSF54849">
    <property type="entry name" value="GroEL-intermediate domain like"/>
    <property type="match status" value="1"/>
</dbReference>
<evidence type="ECO:0000256" key="4">
    <source>
        <dbReference type="RuleBase" id="RU000419"/>
    </source>
</evidence>
<dbReference type="SUPFAM" id="SSF48592">
    <property type="entry name" value="GroEL equatorial domain-like"/>
    <property type="match status" value="1"/>
</dbReference>
<dbReference type="GO" id="GO:0140662">
    <property type="term" value="F:ATP-dependent protein folding chaperone"/>
    <property type="evidence" value="ECO:0007669"/>
    <property type="project" value="InterPro"/>
</dbReference>
<dbReference type="Pfam" id="PF00118">
    <property type="entry name" value="Cpn60_TCP1"/>
    <property type="match status" value="1"/>
</dbReference>
<dbReference type="Proteomes" id="UP000310639">
    <property type="component" value="Chromosome"/>
</dbReference>
<comment type="similarity">
    <text evidence="1 3">Belongs to the chaperonin (HSP60) family.</text>
</comment>